<name>A0A0M0L534_9BACI</name>
<reference evidence="2" key="1">
    <citation type="submission" date="2015-08" db="EMBL/GenBank/DDBJ databases">
        <title>Fjat-14210 dsm16467.</title>
        <authorList>
            <person name="Liu B."/>
            <person name="Wang J."/>
            <person name="Zhu Y."/>
            <person name="Liu G."/>
            <person name="Chen Q."/>
            <person name="Chen Z."/>
            <person name="Lan J."/>
            <person name="Che J."/>
            <person name="Ge C."/>
            <person name="Shi H."/>
            <person name="Pan Z."/>
            <person name="Liu X."/>
        </authorList>
    </citation>
    <scope>NUCLEOTIDE SEQUENCE [LARGE SCALE GENOMIC DNA]</scope>
    <source>
        <strain evidence="2">DSM 16467</strain>
    </source>
</reference>
<dbReference type="InterPro" id="IPR007396">
    <property type="entry name" value="TR_PAI2-type"/>
</dbReference>
<dbReference type="OrthoDB" id="9794948at2"/>
<evidence type="ECO:0000313" key="1">
    <source>
        <dbReference type="EMBL" id="KOO46186.1"/>
    </source>
</evidence>
<dbReference type="SUPFAM" id="SSF50475">
    <property type="entry name" value="FMN-binding split barrel"/>
    <property type="match status" value="1"/>
</dbReference>
<dbReference type="Proteomes" id="UP000037558">
    <property type="component" value="Unassembled WGS sequence"/>
</dbReference>
<comment type="caution">
    <text evidence="1">The sequence shown here is derived from an EMBL/GenBank/DDBJ whole genome shotgun (WGS) entry which is preliminary data.</text>
</comment>
<dbReference type="RefSeq" id="WP_053401257.1">
    <property type="nucleotide sequence ID" value="NZ_LILC01000013.1"/>
</dbReference>
<keyword evidence="2" id="KW-1185">Reference proteome</keyword>
<gene>
    <name evidence="1" type="ORF">AMD01_09995</name>
</gene>
<dbReference type="STRING" id="284581.AMD01_09995"/>
<dbReference type="InterPro" id="IPR012349">
    <property type="entry name" value="Split_barrel_FMN-bd"/>
</dbReference>
<dbReference type="PATRIC" id="fig|284581.3.peg.2079"/>
<sequence>MYIPKYFKMNEEKELFQFMNEYSFATVISMHDGVPTATQLPLVIDAENRQLYGHFARANGQWKDAENQEVLVLFQGPHAYISPSWYESTQAVPTWNYVAVHVYGTLKMMEDANDVASALADMVSVYEGPTSTYRLEEAGKDYLRGLQKGIVGFQISIQRIEGKEKLSQNHSVERQKRIVEVLEKQPYADSHKIAERMKRNIQYNESKNRER</sequence>
<dbReference type="PIRSF" id="PIRSF010372">
    <property type="entry name" value="PaiB"/>
    <property type="match status" value="1"/>
</dbReference>
<dbReference type="PANTHER" id="PTHR35802">
    <property type="entry name" value="PROTEASE SYNTHASE AND SPORULATION PROTEIN PAI 2"/>
    <property type="match status" value="1"/>
</dbReference>
<dbReference type="AlphaFoldDB" id="A0A0M0L534"/>
<accession>A0A0M0L534</accession>
<dbReference type="Gene3D" id="2.30.110.10">
    <property type="entry name" value="Electron Transport, Fmn-binding Protein, Chain A"/>
    <property type="match status" value="1"/>
</dbReference>
<dbReference type="EMBL" id="LILC01000013">
    <property type="protein sequence ID" value="KOO46186.1"/>
    <property type="molecule type" value="Genomic_DNA"/>
</dbReference>
<dbReference type="Pfam" id="PF04299">
    <property type="entry name" value="FMN_bind_2"/>
    <property type="match status" value="1"/>
</dbReference>
<proteinExistence type="predicted"/>
<dbReference type="PANTHER" id="PTHR35802:SF1">
    <property type="entry name" value="PROTEASE SYNTHASE AND SPORULATION PROTEIN PAI 2"/>
    <property type="match status" value="1"/>
</dbReference>
<evidence type="ECO:0000313" key="2">
    <source>
        <dbReference type="Proteomes" id="UP000037558"/>
    </source>
</evidence>
<organism evidence="1 2">
    <name type="scientific">Priestia koreensis</name>
    <dbReference type="NCBI Taxonomy" id="284581"/>
    <lineage>
        <taxon>Bacteria</taxon>
        <taxon>Bacillati</taxon>
        <taxon>Bacillota</taxon>
        <taxon>Bacilli</taxon>
        <taxon>Bacillales</taxon>
        <taxon>Bacillaceae</taxon>
        <taxon>Priestia</taxon>
    </lineage>
</organism>
<protein>
    <submittedName>
        <fullName evidence="1">Transcriptional regulator</fullName>
    </submittedName>
</protein>